<keyword evidence="10" id="KW-1185">Reference proteome</keyword>
<evidence type="ECO:0000256" key="5">
    <source>
        <dbReference type="ARBA" id="ARBA00022801"/>
    </source>
</evidence>
<dbReference type="Pfam" id="PF04647">
    <property type="entry name" value="AgrB"/>
    <property type="match status" value="1"/>
</dbReference>
<keyword evidence="3" id="KW-0645">Protease</keyword>
<evidence type="ECO:0000256" key="7">
    <source>
        <dbReference type="ARBA" id="ARBA00023136"/>
    </source>
</evidence>
<feature type="transmembrane region" description="Helical" evidence="8">
    <location>
        <begin position="102"/>
        <end position="118"/>
    </location>
</feature>
<keyword evidence="7 8" id="KW-0472">Membrane</keyword>
<dbReference type="RefSeq" id="WP_236331894.1">
    <property type="nucleotide sequence ID" value="NZ_CAKMMG010000001.1"/>
</dbReference>
<comment type="caution">
    <text evidence="9">The sequence shown here is derived from an EMBL/GenBank/DDBJ whole genome shotgun (WGS) entry which is preliminary data.</text>
</comment>
<evidence type="ECO:0000313" key="9">
    <source>
        <dbReference type="EMBL" id="CAH1194579.1"/>
    </source>
</evidence>
<dbReference type="GO" id="GO:0016787">
    <property type="term" value="F:hydrolase activity"/>
    <property type="evidence" value="ECO:0007669"/>
    <property type="project" value="UniProtKB-KW"/>
</dbReference>
<organism evidence="9 10">
    <name type="scientific">Paenibacillus auburnensis</name>
    <dbReference type="NCBI Taxonomy" id="2905649"/>
    <lineage>
        <taxon>Bacteria</taxon>
        <taxon>Bacillati</taxon>
        <taxon>Bacillota</taxon>
        <taxon>Bacilli</taxon>
        <taxon>Bacillales</taxon>
        <taxon>Paenibacillaceae</taxon>
        <taxon>Paenibacillus</taxon>
    </lineage>
</organism>
<evidence type="ECO:0000256" key="4">
    <source>
        <dbReference type="ARBA" id="ARBA00022692"/>
    </source>
</evidence>
<gene>
    <name evidence="9" type="primary">agrB_2</name>
    <name evidence="9" type="ORF">PAECIP111892_01741</name>
</gene>
<feature type="transmembrane region" description="Helical" evidence="8">
    <location>
        <begin position="138"/>
        <end position="160"/>
    </location>
</feature>
<name>A0ABN8G309_9BACL</name>
<evidence type="ECO:0000256" key="1">
    <source>
        <dbReference type="ARBA" id="ARBA00022475"/>
    </source>
</evidence>
<keyword evidence="6 8" id="KW-1133">Transmembrane helix</keyword>
<reference evidence="9" key="1">
    <citation type="submission" date="2022-01" db="EMBL/GenBank/DDBJ databases">
        <authorList>
            <person name="Criscuolo A."/>
        </authorList>
    </citation>
    <scope>NUCLEOTIDE SEQUENCE</scope>
    <source>
        <strain evidence="9">CIP111892</strain>
    </source>
</reference>
<keyword evidence="4 8" id="KW-0812">Transmembrane</keyword>
<dbReference type="EC" id="3.4.-.-" evidence="9"/>
<keyword evidence="2" id="KW-0673">Quorum sensing</keyword>
<dbReference type="SMART" id="SM00793">
    <property type="entry name" value="AgrB"/>
    <property type="match status" value="1"/>
</dbReference>
<dbReference type="Proteomes" id="UP000838324">
    <property type="component" value="Unassembled WGS sequence"/>
</dbReference>
<dbReference type="EMBL" id="CAKMMG010000001">
    <property type="protein sequence ID" value="CAH1194579.1"/>
    <property type="molecule type" value="Genomic_DNA"/>
</dbReference>
<evidence type="ECO:0000256" key="6">
    <source>
        <dbReference type="ARBA" id="ARBA00022989"/>
    </source>
</evidence>
<accession>A0ABN8G309</accession>
<evidence type="ECO:0000256" key="3">
    <source>
        <dbReference type="ARBA" id="ARBA00022670"/>
    </source>
</evidence>
<keyword evidence="1" id="KW-1003">Cell membrane</keyword>
<proteinExistence type="predicted"/>
<evidence type="ECO:0000313" key="10">
    <source>
        <dbReference type="Proteomes" id="UP000838324"/>
    </source>
</evidence>
<evidence type="ECO:0000256" key="8">
    <source>
        <dbReference type="SAM" id="Phobius"/>
    </source>
</evidence>
<dbReference type="InterPro" id="IPR006741">
    <property type="entry name" value="AgrB"/>
</dbReference>
<feature type="transmembrane region" description="Helical" evidence="8">
    <location>
        <begin position="33"/>
        <end position="66"/>
    </location>
</feature>
<keyword evidence="5 9" id="KW-0378">Hydrolase</keyword>
<sequence>MNTLSYKLATIIKQANPQETGSVEVMQYALNLILNSLLIVTVSLLIGWFTGSFAGTAIVLFSFAVLRFFSGGKHLKTAAACNVFTITLCSSLPHVSYLFKDNLWLINIASLLLILAFSPNPDVNAQIPHHWYPWMKLISALMVSANFLIASDVIALAFFAQCLTIISTKKGGA</sequence>
<evidence type="ECO:0000256" key="2">
    <source>
        <dbReference type="ARBA" id="ARBA00022654"/>
    </source>
</evidence>
<protein>
    <submittedName>
        <fullName evidence="9">Accessory gene regulator protein B</fullName>
        <ecNumber evidence="9">3.4.-.-</ecNumber>
    </submittedName>
</protein>